<dbReference type="InterPro" id="IPR013103">
    <property type="entry name" value="RVT_2"/>
</dbReference>
<dbReference type="Pfam" id="PF17921">
    <property type="entry name" value="Integrase_H2C2"/>
    <property type="match status" value="1"/>
</dbReference>
<dbReference type="InterPro" id="IPR025724">
    <property type="entry name" value="GAG-pre-integrase_dom"/>
</dbReference>
<dbReference type="Gene3D" id="3.30.420.10">
    <property type="entry name" value="Ribonuclease H-like superfamily/Ribonuclease H"/>
    <property type="match status" value="1"/>
</dbReference>
<dbReference type="CDD" id="cd09272">
    <property type="entry name" value="RNase_HI_RT_Ty1"/>
    <property type="match status" value="1"/>
</dbReference>
<feature type="region of interest" description="Disordered" evidence="1">
    <location>
        <begin position="925"/>
        <end position="977"/>
    </location>
</feature>
<dbReference type="Pfam" id="PF24626">
    <property type="entry name" value="SH3_Tf2-1"/>
    <property type="match status" value="1"/>
</dbReference>
<dbReference type="Pfam" id="PF14223">
    <property type="entry name" value="Retrotran_gag_2"/>
    <property type="match status" value="1"/>
</dbReference>
<name>A0A699GPH0_TANCI</name>
<dbReference type="PANTHER" id="PTHR46148">
    <property type="entry name" value="CHROMO DOMAIN-CONTAINING PROTEIN"/>
    <property type="match status" value="1"/>
</dbReference>
<dbReference type="InterPro" id="IPR056924">
    <property type="entry name" value="SH3_Tf2-1"/>
</dbReference>
<dbReference type="Gene3D" id="1.10.340.70">
    <property type="match status" value="1"/>
</dbReference>
<feature type="compositionally biased region" description="Low complexity" evidence="1">
    <location>
        <begin position="478"/>
        <end position="500"/>
    </location>
</feature>
<accession>A0A699GPH0</accession>
<dbReference type="InterPro" id="IPR036397">
    <property type="entry name" value="RNaseH_sf"/>
</dbReference>
<dbReference type="Pfam" id="PF07727">
    <property type="entry name" value="RVT_2"/>
    <property type="match status" value="1"/>
</dbReference>
<gene>
    <name evidence="3" type="ORF">Tci_001094</name>
</gene>
<dbReference type="Pfam" id="PF13976">
    <property type="entry name" value="gag_pre-integrs"/>
    <property type="match status" value="1"/>
</dbReference>
<dbReference type="PANTHER" id="PTHR46148:SF59">
    <property type="entry name" value="NUCLEOTIDYLTRANSFERASE, RIBONUCLEASE H"/>
    <property type="match status" value="1"/>
</dbReference>
<sequence length="1847" mass="209613">MKRTRRDRDGRVIILPPMIEDEHIAVKRESKAITTLLQFIPDDHVADFHYMDDARDIWNAVKARFGGIEESKKMRKSMLKQEFSEFKIGEAEGLHKGYNKMQKILSQLNQLKAKPEDEDINLKFLRVLPSSWSQVALTLKTKGGLKLLSFDDLYYKLKTLEVDVKGYTTFSSIQSAGPSHSTFVSATSATKKMSYGDSPNYSSTTTYFVPSKSKIGSHRSGNVIEDVLQSFVADTEPEQQLAYEDFEQIEKLDLEEMDLKWFNKKKEIGKKEEDSKALITIDTLVDWTNHDGESNGVIAFKEFGMIAGCDTEDAIEEGAAKILNLITRADTEEANTAGDTREFALMGVTSEGDTSNLLKHSKRINADVETAKKDLQTKLDNHLVQTEKWRNSSKNLFKLIDSSMSVRTKVGLGFNNCIRENKLGWDDSAFSVFTTNSEDVKGRPLFHRFAKSDSMKAVPLPLSGDYTSLSDHNDLDESQMSYGTNSSTSSDSKSMSNDFVSCDDSDKSSEVNTNDFTSSDSSVKSSDSKPNDSTCINFQNKVNHQNLFVPQAVLFRTSKVNIPHARPQPVPTAKRKVFTLVPAGRQNMPFSVPTDRGYSLSTYTPYVPTMYYNHMKYGEDIWAFAVKPSAGCSWKTHRKGGKVTFGGGEGRITSKGTIRTLTLDFKNVYYVKELQQFNLFSISQICDKKNRVLFIDTECLVLSKDFKLPNESMMVLRIPKKQNLYTINLNNLCPMGNLACLVAHASVDESVKWHRRMGHVNYKNMNRLVKGNLVRGLPPKLFKNDHTWVACCKEHKDATYTIVMDFINLVENQLNKKVKAIRCDNGTEFKNAHIIKPCGSKEIKREYNNARTPQQNGVAERKNRTLKEVARTMVYNVPNKRVEESINLRFLEKKPNVQGLGHEWYFDLDYLTDTLGYKHVQANQSAGTQGATTNPASTQDADPDSDYDEQVIINPSYPSHSIQGTEPKDTSGDEVDDSLLNSADKIFQKELARLKGQEQKATFDAESLVPTGYIPVPAGATMVSTDDVLVHSSSSTDSFFDDEPTTRFPCPSDLGNYDPSPGIFFSSSYDDEFGTGLNNVASTLEWILKNKRDAKGIVVRNKARLVAQGHRQEEGIDYDEVFAPVARIEAIRLFLAFASYMGFMVYQMDVKSVFLYGRIDEDVYVTQPRGFMDPQHPKKVYKVVKALYGLHQAPRAWYATLSTFLLKHGYRRGKIDKTLFFKKNNRDIILVQVYVDDIIFGSIKKAWCDEFEALMKGEFQMSDMGGTYFLPRTETTPYEAPKPKSKNESDSPVNVHLYRSMIEAVKKIFKYLKGQPKLGLWYPKESPLVLKAYSDSDYAGANKDRKSTTGGCQFLGRRLILWQCKKQTIVATSSTKAEYVAVANCCGQHFIRDANEKKLIQVLKIHTDDNVADLLTKAFDGPSLMVRDGGLVLFKCSTWTRYEHNKVGYLLKPTGSDDYHQIIDFLRASHLRFEFKYADVAFSRDISLTMYVVPTGRVVVPTGRYVVPAEILPPKKRGRGRSSSSTPTLPREFEIGESSRNTSLERHDEQIKEIPNHLDELSLVRIKNMKDNIVDALSQKERIKPLRVRSLAMTIHPKLPSQILEAQTEEIKEENIKAENLRGMDKAFEIHPDGTRSIKNRSWLPLFGNLRDLIMHESYKSKYSIYPGSDKMYQDLKKLYWWPNMKAIIAEYVGKCLTCSRVKAEYSANSTTLASCKRPTEKLCQCKTKPLEFQVGDHVMLKVSPRKGVIRFGKQGKLNLRYIGPFKILERIGPMEYKLELPKELSNVYSTFYDSNLKKCLSDESFVIPMKELRLDDKLNFVEEPVEIVDREVKKLKQSRIPKVKVR</sequence>
<evidence type="ECO:0000259" key="2">
    <source>
        <dbReference type="PROSITE" id="PS50994"/>
    </source>
</evidence>
<dbReference type="InterPro" id="IPR041588">
    <property type="entry name" value="Integrase_H2C2"/>
</dbReference>
<dbReference type="InterPro" id="IPR001584">
    <property type="entry name" value="Integrase_cat-core"/>
</dbReference>
<protein>
    <recommendedName>
        <fullName evidence="2">Integrase catalytic domain-containing protein</fullName>
    </recommendedName>
</protein>
<organism evidence="3">
    <name type="scientific">Tanacetum cinerariifolium</name>
    <name type="common">Dalmatian daisy</name>
    <name type="synonym">Chrysanthemum cinerariifolium</name>
    <dbReference type="NCBI Taxonomy" id="118510"/>
    <lineage>
        <taxon>Eukaryota</taxon>
        <taxon>Viridiplantae</taxon>
        <taxon>Streptophyta</taxon>
        <taxon>Embryophyta</taxon>
        <taxon>Tracheophyta</taxon>
        <taxon>Spermatophyta</taxon>
        <taxon>Magnoliopsida</taxon>
        <taxon>eudicotyledons</taxon>
        <taxon>Gunneridae</taxon>
        <taxon>Pentapetalae</taxon>
        <taxon>asterids</taxon>
        <taxon>campanulids</taxon>
        <taxon>Asterales</taxon>
        <taxon>Asteraceae</taxon>
        <taxon>Asteroideae</taxon>
        <taxon>Anthemideae</taxon>
        <taxon>Anthemidinae</taxon>
        <taxon>Tanacetum</taxon>
    </lineage>
</organism>
<feature type="region of interest" description="Disordered" evidence="1">
    <location>
        <begin position="1515"/>
        <end position="1548"/>
    </location>
</feature>
<dbReference type="InterPro" id="IPR043502">
    <property type="entry name" value="DNA/RNA_pol_sf"/>
</dbReference>
<dbReference type="GO" id="GO:0015074">
    <property type="term" value="P:DNA integration"/>
    <property type="evidence" value="ECO:0007669"/>
    <property type="project" value="InterPro"/>
</dbReference>
<evidence type="ECO:0000256" key="1">
    <source>
        <dbReference type="SAM" id="MobiDB-lite"/>
    </source>
</evidence>
<reference evidence="3" key="1">
    <citation type="journal article" date="2019" name="Sci. Rep.">
        <title>Draft genome of Tanacetum cinerariifolium, the natural source of mosquito coil.</title>
        <authorList>
            <person name="Yamashiro T."/>
            <person name="Shiraishi A."/>
            <person name="Satake H."/>
            <person name="Nakayama K."/>
        </authorList>
    </citation>
    <scope>NUCLEOTIDE SEQUENCE</scope>
</reference>
<feature type="domain" description="Integrase catalytic" evidence="2">
    <location>
        <begin position="796"/>
        <end position="943"/>
    </location>
</feature>
<proteinExistence type="predicted"/>
<dbReference type="EMBL" id="BKCJ010000045">
    <property type="protein sequence ID" value="GEU29116.1"/>
    <property type="molecule type" value="Genomic_DNA"/>
</dbReference>
<dbReference type="SUPFAM" id="SSF53098">
    <property type="entry name" value="Ribonuclease H-like"/>
    <property type="match status" value="1"/>
</dbReference>
<evidence type="ECO:0000313" key="3">
    <source>
        <dbReference type="EMBL" id="GEU29116.1"/>
    </source>
</evidence>
<dbReference type="PROSITE" id="PS50994">
    <property type="entry name" value="INTEGRASE"/>
    <property type="match status" value="1"/>
</dbReference>
<dbReference type="InterPro" id="IPR012337">
    <property type="entry name" value="RNaseH-like_sf"/>
</dbReference>
<dbReference type="GO" id="GO:0003676">
    <property type="term" value="F:nucleic acid binding"/>
    <property type="evidence" value="ECO:0007669"/>
    <property type="project" value="InterPro"/>
</dbReference>
<comment type="caution">
    <text evidence="3">The sequence shown here is derived from an EMBL/GenBank/DDBJ whole genome shotgun (WGS) entry which is preliminary data.</text>
</comment>
<feature type="compositionally biased region" description="Low complexity" evidence="1">
    <location>
        <begin position="1521"/>
        <end position="1530"/>
    </location>
</feature>
<feature type="compositionally biased region" description="Polar residues" evidence="1">
    <location>
        <begin position="925"/>
        <end position="940"/>
    </location>
</feature>
<feature type="region of interest" description="Disordered" evidence="1">
    <location>
        <begin position="469"/>
        <end position="531"/>
    </location>
</feature>
<dbReference type="SUPFAM" id="SSF56672">
    <property type="entry name" value="DNA/RNA polymerases"/>
    <property type="match status" value="1"/>
</dbReference>